<dbReference type="OrthoDB" id="2066879at2"/>
<dbReference type="EMBL" id="MAPZ01000010">
    <property type="protein sequence ID" value="OBY11849.1"/>
    <property type="molecule type" value="Genomic_DNA"/>
</dbReference>
<dbReference type="RefSeq" id="WP_065254269.1">
    <property type="nucleotide sequence ID" value="NZ_MAPZ01000010.1"/>
</dbReference>
<organism evidence="1 2">
    <name type="scientific">Clostridium paraputrificum</name>
    <dbReference type="NCBI Taxonomy" id="29363"/>
    <lineage>
        <taxon>Bacteria</taxon>
        <taxon>Bacillati</taxon>
        <taxon>Bacillota</taxon>
        <taxon>Clostridia</taxon>
        <taxon>Eubacteriales</taxon>
        <taxon>Clostridiaceae</taxon>
        <taxon>Clostridium</taxon>
    </lineage>
</organism>
<evidence type="ECO:0000313" key="1">
    <source>
        <dbReference type="EMBL" id="OBY11849.1"/>
    </source>
</evidence>
<comment type="caution">
    <text evidence="1">The sequence shown here is derived from an EMBL/GenBank/DDBJ whole genome shotgun (WGS) entry which is preliminary data.</text>
</comment>
<gene>
    <name evidence="1" type="ORF">CP373A1_02685</name>
</gene>
<evidence type="ECO:0000313" key="2">
    <source>
        <dbReference type="Proteomes" id="UP000092714"/>
    </source>
</evidence>
<reference evidence="1 2" key="1">
    <citation type="submission" date="2016-06" db="EMBL/GenBank/DDBJ databases">
        <authorList>
            <person name="Kjaerup R.B."/>
            <person name="Dalgaard T.S."/>
            <person name="Juul-Madsen H.R."/>
        </authorList>
    </citation>
    <scope>NUCLEOTIDE SEQUENCE [LARGE SCALE GENOMIC DNA]</scope>
    <source>
        <strain evidence="1 2">373-A1</strain>
    </source>
</reference>
<dbReference type="AlphaFoldDB" id="A0A1B8RSR0"/>
<protein>
    <recommendedName>
        <fullName evidence="3">DUF4365 domain-containing protein</fullName>
    </recommendedName>
</protein>
<proteinExistence type="predicted"/>
<dbReference type="Proteomes" id="UP000092714">
    <property type="component" value="Unassembled WGS sequence"/>
</dbReference>
<sequence length="572" mass="67404">MSYFDAKEIEIISKEKIGSMIRKTGKHKMDQQINENDKEPSWDGYIMLYSDEKKNKKSIICRIPIQLKGKEVKKLDNKFISFPIEICDLNNYFNDGGIIFFVVEVLAPSEEARIFYKFLLPRDIQLIKDEIKKEGQKTVNVKIDCILNEKVDFFKVCEKFKIERDHQSIAQVKNALPLEEIRPSKIEFLSVDDKFDIFNSPLYPYVRDEYNHLIPVRDVIEPTQIIIERYSDFIVKGKKYFNSYKEHRDREGERYYSFGDRIVVKGESITLEPSMGTVIERLNTIDFFVNTFSKEDLNKLEINNKKAGDILTEEKSIINRVIHVCNKYKIDLNKFYIKNLSKADYYFLEVLYDMENNAFDFTTDSNPTLVKIPIQDNVVLALKVKNDKGEKYIDYYDSNSKLILISEYEDIKLMYSRFVILNSDLLLCCNFDKDTIIKSIKSLDYNNRNNVADSYLLLALESIKAWDKIHNKEYLDLANFILEWYEDILSYEIVKINKAQIEMRLNTKLSFDTMKELYNILNSTTDESCKAAINILIGNKEGFKTCFDKFSHDEKERFSNFPIYNLYEDNVE</sequence>
<evidence type="ECO:0008006" key="3">
    <source>
        <dbReference type="Google" id="ProtNLM"/>
    </source>
</evidence>
<accession>A0A1B8RSR0</accession>
<name>A0A1B8RSR0_9CLOT</name>
<keyword evidence="2" id="KW-1185">Reference proteome</keyword>